<keyword evidence="4" id="KW-1185">Reference proteome</keyword>
<evidence type="ECO:0000313" key="4">
    <source>
        <dbReference type="Proteomes" id="UP000060487"/>
    </source>
</evidence>
<dbReference type="RefSeq" id="WP_085052386.1">
    <property type="nucleotide sequence ID" value="NZ_LNQR01000063.1"/>
</dbReference>
<keyword evidence="2" id="KW-0663">Pyridoxal phosphate</keyword>
<dbReference type="InterPro" id="IPR000653">
    <property type="entry name" value="DegT/StrS_aminotransferase"/>
</dbReference>
<comment type="caution">
    <text evidence="3">The sequence shown here is derived from an EMBL/GenBank/DDBJ whole genome shotgun (WGS) entry which is preliminary data.</text>
</comment>
<dbReference type="EC" id="2.6.1.87" evidence="3"/>
<dbReference type="SUPFAM" id="SSF53383">
    <property type="entry name" value="PLP-dependent transferases"/>
    <property type="match status" value="1"/>
</dbReference>
<dbReference type="Proteomes" id="UP000060487">
    <property type="component" value="Unassembled WGS sequence"/>
</dbReference>
<evidence type="ECO:0000313" key="3">
    <source>
        <dbReference type="EMBL" id="KWT85313.1"/>
    </source>
</evidence>
<dbReference type="InterPro" id="IPR015421">
    <property type="entry name" value="PyrdxlP-dep_Trfase_major"/>
</dbReference>
<organism evidence="3 4">
    <name type="scientific">Candidatus Magnetominusculus xianensis</name>
    <dbReference type="NCBI Taxonomy" id="1748249"/>
    <lineage>
        <taxon>Bacteria</taxon>
        <taxon>Pseudomonadati</taxon>
        <taxon>Nitrospirota</taxon>
        <taxon>Nitrospiria</taxon>
        <taxon>Nitrospirales</taxon>
        <taxon>Nitrospiraceae</taxon>
        <taxon>Candidatus Magnetominusculus</taxon>
    </lineage>
</organism>
<proteinExistence type="inferred from homology"/>
<dbReference type="CDD" id="cd00616">
    <property type="entry name" value="AHBA_syn"/>
    <property type="match status" value="1"/>
</dbReference>
<keyword evidence="3" id="KW-0032">Aminotransferase</keyword>
<dbReference type="GO" id="GO:0099620">
    <property type="term" value="F:UDP-4-amino-4-deoxy-L-arabinose aminotransferase"/>
    <property type="evidence" value="ECO:0007669"/>
    <property type="project" value="UniProtKB-EC"/>
</dbReference>
<name>A0ABR5SF11_9BACT</name>
<dbReference type="EMBL" id="LNQR01000063">
    <property type="protein sequence ID" value="KWT85313.1"/>
    <property type="molecule type" value="Genomic_DNA"/>
</dbReference>
<sequence length="378" mass="42334">MKIDFYKHNIESSDIDTADEVLKSLFLTTGQKVSEFETKFSQYLGTSHTIGVMSCTAALHLCLVAWGIGEGDEVITTPMSFCATANAILYVNAVPVFVDVEEGTGNINAELIESKITKKTKAIMPVHLYGQMCDMRKIRDIANRHGLIVIEDCAHCVEGQRDGVKVGELGDAACFSFYTIKNITSGEGGAITTNNDEKARLLYMLRLHGIDKSAAERYTKKYAHWDMTMLGWKCNMDNIRAALLIGQLERIEKLWAKRDEKAKKYTEAFKDLSGVRLTAEVPNSKHAHHIFTIGVANRDEMLTELQDAGIGVAVNYRPIHLLDYYRRRFGYKEGDFPVAEQIGSATITLPLYPKLMDEEQDYIINTVRSIITKRGSGQ</sequence>
<dbReference type="PIRSF" id="PIRSF000390">
    <property type="entry name" value="PLP_StrS"/>
    <property type="match status" value="1"/>
</dbReference>
<gene>
    <name evidence="3" type="ORF">ASN18_1770</name>
</gene>
<dbReference type="InterPro" id="IPR015424">
    <property type="entry name" value="PyrdxlP-dep_Trfase"/>
</dbReference>
<dbReference type="Gene3D" id="3.40.640.10">
    <property type="entry name" value="Type I PLP-dependent aspartate aminotransferase-like (Major domain)"/>
    <property type="match status" value="1"/>
</dbReference>
<dbReference type="Gene3D" id="3.90.1150.10">
    <property type="entry name" value="Aspartate Aminotransferase, domain 1"/>
    <property type="match status" value="1"/>
</dbReference>
<reference evidence="3 4" key="1">
    <citation type="submission" date="2015-11" db="EMBL/GenBank/DDBJ databases">
        <authorList>
            <person name="Lin W."/>
        </authorList>
    </citation>
    <scope>NUCLEOTIDE SEQUENCE [LARGE SCALE GENOMIC DNA]</scope>
    <source>
        <strain evidence="3 4">HCH-1</strain>
    </source>
</reference>
<dbReference type="PANTHER" id="PTHR30244">
    <property type="entry name" value="TRANSAMINASE"/>
    <property type="match status" value="1"/>
</dbReference>
<accession>A0ABR5SF11</accession>
<dbReference type="Pfam" id="PF01041">
    <property type="entry name" value="DegT_DnrJ_EryC1"/>
    <property type="match status" value="1"/>
</dbReference>
<dbReference type="PANTHER" id="PTHR30244:SF34">
    <property type="entry name" value="DTDP-4-AMINO-4,6-DIDEOXYGALACTOSE TRANSAMINASE"/>
    <property type="match status" value="1"/>
</dbReference>
<dbReference type="InterPro" id="IPR015422">
    <property type="entry name" value="PyrdxlP-dep_Trfase_small"/>
</dbReference>
<comment type="similarity">
    <text evidence="1 2">Belongs to the DegT/DnrJ/EryC1 family.</text>
</comment>
<evidence type="ECO:0000256" key="1">
    <source>
        <dbReference type="ARBA" id="ARBA00037999"/>
    </source>
</evidence>
<evidence type="ECO:0000256" key="2">
    <source>
        <dbReference type="RuleBase" id="RU004508"/>
    </source>
</evidence>
<keyword evidence="3" id="KW-0808">Transferase</keyword>
<protein>
    <submittedName>
        <fullName evidence="3">UDP-4-amino-4-deoxy-L-arabinose--oxoglutarate aminotransferase</fullName>
        <ecNumber evidence="3">2.6.1.87</ecNumber>
    </submittedName>
</protein>